<dbReference type="EMBL" id="BRXU01000013">
    <property type="protein sequence ID" value="GLC55408.1"/>
    <property type="molecule type" value="Genomic_DNA"/>
</dbReference>
<evidence type="ECO:0000256" key="1">
    <source>
        <dbReference type="SAM" id="MobiDB-lite"/>
    </source>
</evidence>
<accession>A0A9W6F3R1</accession>
<evidence type="ECO:0000313" key="2">
    <source>
        <dbReference type="EMBL" id="GLC55408.1"/>
    </source>
</evidence>
<sequence>MQSLLGGAGPVKPPVVLEDHNHSILALAASTSSNHIATSNSSGAVYLHEAGAGARRTLGPLPVGPMVMTAKRCLAFSQQSSSLRLAAGADDGQVLVWQIGPMALGPVIMPNKLRGRVMGVCFGTYDKTPSGALLACSESGQLCATDMRTFPNVQSNAWFSVELNVSTACIAVREDGLLLAVGSKDGRVGLLRVDELMYHGQLTPGMVRVLDLGTHLDLVDIAFQRNRESRDSRDRESRESRDRGVSAASSGAALEPSSSQQQAPPADAADGSGSQRQGQPDKQDAQAVRATPASTAGPGAGPTAQRQQPVASTTSTSGATGSSVAARPAASAQPAAAPGGPAAGTGSGGATAAAKGLAGQSSMLQPSGSSGQLQAVRHSAVTPVVIPGVAPPVVQHRRPSEMGGGGGGHASSSTMLPGTHGAAEEAVGADGQTLTSPAARAAAAAGASSSSPVSSPLRPRSPRNTISAGGYPPARPYGSSGGDVMSASGLRSYLDDFREEVRDLVRGLQADMVRQAVAAEMVHRNDIALLQQENRVLLEEVNRLRQELANNLRFGLLGQQGAPWQ</sequence>
<feature type="compositionally biased region" description="Low complexity" evidence="1">
    <location>
        <begin position="256"/>
        <end position="274"/>
    </location>
</feature>
<dbReference type="SMART" id="SM00320">
    <property type="entry name" value="WD40"/>
    <property type="match status" value="3"/>
</dbReference>
<comment type="caution">
    <text evidence="2">The sequence shown here is derived from an EMBL/GenBank/DDBJ whole genome shotgun (WGS) entry which is preliminary data.</text>
</comment>
<protein>
    <submittedName>
        <fullName evidence="2">Uncharacterized protein</fullName>
    </submittedName>
</protein>
<dbReference type="InterPro" id="IPR001680">
    <property type="entry name" value="WD40_rpt"/>
</dbReference>
<dbReference type="AlphaFoldDB" id="A0A9W6F3R1"/>
<dbReference type="InterPro" id="IPR015943">
    <property type="entry name" value="WD40/YVTN_repeat-like_dom_sf"/>
</dbReference>
<reference evidence="2 3" key="1">
    <citation type="journal article" date="2023" name="Commun. Biol.">
        <title>Reorganization of the ancestral sex-determining regions during the evolution of trioecy in Pleodorina starrii.</title>
        <authorList>
            <person name="Takahashi K."/>
            <person name="Suzuki S."/>
            <person name="Kawai-Toyooka H."/>
            <person name="Yamamoto K."/>
            <person name="Hamaji T."/>
            <person name="Ootsuki R."/>
            <person name="Yamaguchi H."/>
            <person name="Kawachi M."/>
            <person name="Higashiyama T."/>
            <person name="Nozaki H."/>
        </authorList>
    </citation>
    <scope>NUCLEOTIDE SEQUENCE [LARGE SCALE GENOMIC DNA]</scope>
    <source>
        <strain evidence="2 3">NIES-4479</strain>
    </source>
</reference>
<feature type="compositionally biased region" description="Basic and acidic residues" evidence="1">
    <location>
        <begin position="226"/>
        <end position="244"/>
    </location>
</feature>
<organism evidence="2 3">
    <name type="scientific">Pleodorina starrii</name>
    <dbReference type="NCBI Taxonomy" id="330485"/>
    <lineage>
        <taxon>Eukaryota</taxon>
        <taxon>Viridiplantae</taxon>
        <taxon>Chlorophyta</taxon>
        <taxon>core chlorophytes</taxon>
        <taxon>Chlorophyceae</taxon>
        <taxon>CS clade</taxon>
        <taxon>Chlamydomonadales</taxon>
        <taxon>Volvocaceae</taxon>
        <taxon>Pleodorina</taxon>
    </lineage>
</organism>
<evidence type="ECO:0000313" key="3">
    <source>
        <dbReference type="Proteomes" id="UP001165080"/>
    </source>
</evidence>
<gene>
    <name evidence="2" type="primary">PLEST007090</name>
    <name evidence="2" type="ORF">PLESTB_000984200</name>
</gene>
<feature type="compositionally biased region" description="Low complexity" evidence="1">
    <location>
        <begin position="350"/>
        <end position="359"/>
    </location>
</feature>
<dbReference type="SUPFAM" id="SSF50978">
    <property type="entry name" value="WD40 repeat-like"/>
    <property type="match status" value="1"/>
</dbReference>
<proteinExistence type="predicted"/>
<keyword evidence="3" id="KW-1185">Reference proteome</keyword>
<dbReference type="Proteomes" id="UP001165080">
    <property type="component" value="Unassembled WGS sequence"/>
</dbReference>
<feature type="region of interest" description="Disordered" evidence="1">
    <location>
        <begin position="226"/>
        <end position="376"/>
    </location>
</feature>
<feature type="compositionally biased region" description="Low complexity" evidence="1">
    <location>
        <begin position="436"/>
        <end position="458"/>
    </location>
</feature>
<feature type="compositionally biased region" description="Polar residues" evidence="1">
    <location>
        <begin position="360"/>
        <end position="373"/>
    </location>
</feature>
<feature type="region of interest" description="Disordered" evidence="1">
    <location>
        <begin position="434"/>
        <end position="483"/>
    </location>
</feature>
<feature type="compositionally biased region" description="Low complexity" evidence="1">
    <location>
        <begin position="290"/>
        <end position="340"/>
    </location>
</feature>
<feature type="region of interest" description="Disordered" evidence="1">
    <location>
        <begin position="388"/>
        <end position="419"/>
    </location>
</feature>
<dbReference type="InterPro" id="IPR036322">
    <property type="entry name" value="WD40_repeat_dom_sf"/>
</dbReference>
<name>A0A9W6F3R1_9CHLO</name>
<dbReference type="Gene3D" id="2.130.10.10">
    <property type="entry name" value="YVTN repeat-like/Quinoprotein amine dehydrogenase"/>
    <property type="match status" value="1"/>
</dbReference>